<protein>
    <submittedName>
        <fullName evidence="1">Uncharacterized protein</fullName>
    </submittedName>
</protein>
<reference evidence="1" key="1">
    <citation type="journal article" date="2021" name="Proc. Natl. Acad. Sci. U.S.A.">
        <title>A Catalog of Tens of Thousands of Viruses from Human Metagenomes Reveals Hidden Associations with Chronic Diseases.</title>
        <authorList>
            <person name="Tisza M.J."/>
            <person name="Buck C.B."/>
        </authorList>
    </citation>
    <scope>NUCLEOTIDE SEQUENCE</scope>
    <source>
        <strain evidence="1">Ct7CH26</strain>
    </source>
</reference>
<evidence type="ECO:0000313" key="1">
    <source>
        <dbReference type="EMBL" id="DAE92451.1"/>
    </source>
</evidence>
<accession>A0A8S5RSW3</accession>
<proteinExistence type="predicted"/>
<organism evidence="1">
    <name type="scientific">Myoviridae sp. ct7CH26</name>
    <dbReference type="NCBI Taxonomy" id="2827604"/>
    <lineage>
        <taxon>Viruses</taxon>
        <taxon>Duplodnaviria</taxon>
        <taxon>Heunggongvirae</taxon>
        <taxon>Uroviricota</taxon>
        <taxon>Caudoviricetes</taxon>
    </lineage>
</organism>
<sequence length="46" mass="5697">MFRHCFYFLLRKQNCLRNFCCLSLIAFFSYIDRIISSIRTKFPYYG</sequence>
<name>A0A8S5RSW3_9CAUD</name>
<dbReference type="EMBL" id="BK057800">
    <property type="protein sequence ID" value="DAE92451.1"/>
    <property type="molecule type" value="Genomic_DNA"/>
</dbReference>